<dbReference type="InterPro" id="IPR041577">
    <property type="entry name" value="RT_RNaseH_2"/>
</dbReference>
<evidence type="ECO:0000259" key="8">
    <source>
        <dbReference type="Pfam" id="PF13456"/>
    </source>
</evidence>
<dbReference type="GO" id="GO:0004523">
    <property type="term" value="F:RNA-DNA hybrid ribonuclease activity"/>
    <property type="evidence" value="ECO:0007669"/>
    <property type="project" value="InterPro"/>
</dbReference>
<dbReference type="SUPFAM" id="SSF56672">
    <property type="entry name" value="DNA/RNA polymerases"/>
    <property type="match status" value="1"/>
</dbReference>
<keyword evidence="6" id="KW-0695">RNA-directed DNA polymerase</keyword>
<comment type="caution">
    <text evidence="11">The sequence shown here is derived from an EMBL/GenBank/DDBJ whole genome shotgun (WGS) entry which is preliminary data.</text>
</comment>
<dbReference type="SUPFAM" id="SSF53098">
    <property type="entry name" value="Ribonuclease H-like"/>
    <property type="match status" value="2"/>
</dbReference>
<protein>
    <submittedName>
        <fullName evidence="11">Uncharacterized protein</fullName>
    </submittedName>
</protein>
<dbReference type="Pfam" id="PF13456">
    <property type="entry name" value="RVT_3"/>
    <property type="match status" value="1"/>
</dbReference>
<dbReference type="Proteomes" id="UP000288805">
    <property type="component" value="Unassembled WGS sequence"/>
</dbReference>
<dbReference type="InterPro" id="IPR002156">
    <property type="entry name" value="RNaseH_domain"/>
</dbReference>
<dbReference type="Gene3D" id="3.30.420.10">
    <property type="entry name" value="Ribonuclease H-like superfamily/Ribonuclease H"/>
    <property type="match status" value="2"/>
</dbReference>
<dbReference type="InterPro" id="IPR043502">
    <property type="entry name" value="DNA/RNA_pol_sf"/>
</dbReference>
<evidence type="ECO:0000313" key="12">
    <source>
        <dbReference type="Proteomes" id="UP000288805"/>
    </source>
</evidence>
<dbReference type="CDD" id="cd09279">
    <property type="entry name" value="RNase_HI_like"/>
    <property type="match status" value="1"/>
</dbReference>
<feature type="domain" description="Reverse transcriptase/retrotransposon-derived protein RNase H-like" evidence="10">
    <location>
        <begin position="734"/>
        <end position="784"/>
    </location>
</feature>
<dbReference type="AlphaFoldDB" id="A0A438JAG7"/>
<keyword evidence="2" id="KW-0548">Nucleotidyltransferase</keyword>
<evidence type="ECO:0000256" key="3">
    <source>
        <dbReference type="ARBA" id="ARBA00022722"/>
    </source>
</evidence>
<dbReference type="GO" id="GO:0003676">
    <property type="term" value="F:nucleic acid binding"/>
    <property type="evidence" value="ECO:0007669"/>
    <property type="project" value="InterPro"/>
</dbReference>
<dbReference type="PANTHER" id="PTHR48475">
    <property type="entry name" value="RIBONUCLEASE H"/>
    <property type="match status" value="1"/>
</dbReference>
<dbReference type="EMBL" id="QGNW01000054">
    <property type="protein sequence ID" value="RVX05886.1"/>
    <property type="molecule type" value="Genomic_DNA"/>
</dbReference>
<evidence type="ECO:0000313" key="11">
    <source>
        <dbReference type="EMBL" id="RVX05886.1"/>
    </source>
</evidence>
<dbReference type="PANTHER" id="PTHR48475:SF1">
    <property type="entry name" value="RNASE H TYPE-1 DOMAIN-CONTAINING PROTEIN"/>
    <property type="match status" value="1"/>
</dbReference>
<dbReference type="InterPro" id="IPR012337">
    <property type="entry name" value="RNaseH-like_sf"/>
</dbReference>
<keyword evidence="4" id="KW-0255">Endonuclease</keyword>
<reference evidence="11 12" key="1">
    <citation type="journal article" date="2018" name="PLoS Genet.">
        <title>Population sequencing reveals clonal diversity and ancestral inbreeding in the grapevine cultivar Chardonnay.</title>
        <authorList>
            <person name="Roach M.J."/>
            <person name="Johnson D.L."/>
            <person name="Bohlmann J."/>
            <person name="van Vuuren H.J."/>
            <person name="Jones S.J."/>
            <person name="Pretorius I.S."/>
            <person name="Schmidt S.A."/>
            <person name="Borneman A.R."/>
        </authorList>
    </citation>
    <scope>NUCLEOTIDE SEQUENCE [LARGE SCALE GENOMIC DNA]</scope>
    <source>
        <strain evidence="12">cv. Chardonnay</strain>
        <tissue evidence="11">Leaf</tissue>
    </source>
</reference>
<name>A0A438JAG7_VITVI</name>
<evidence type="ECO:0000256" key="1">
    <source>
        <dbReference type="ARBA" id="ARBA00022679"/>
    </source>
</evidence>
<evidence type="ECO:0000259" key="9">
    <source>
        <dbReference type="Pfam" id="PF17917"/>
    </source>
</evidence>
<feature type="domain" description="Reverse transcriptase RNase H-like" evidence="9">
    <location>
        <begin position="787"/>
        <end position="839"/>
    </location>
</feature>
<feature type="region of interest" description="Disordered" evidence="7">
    <location>
        <begin position="237"/>
        <end position="257"/>
    </location>
</feature>
<dbReference type="Gene3D" id="3.10.10.10">
    <property type="entry name" value="HIV Type 1 Reverse Transcriptase, subunit A, domain 1"/>
    <property type="match status" value="1"/>
</dbReference>
<evidence type="ECO:0000256" key="5">
    <source>
        <dbReference type="ARBA" id="ARBA00022801"/>
    </source>
</evidence>
<organism evidence="11 12">
    <name type="scientific">Vitis vinifera</name>
    <name type="common">Grape</name>
    <dbReference type="NCBI Taxonomy" id="29760"/>
    <lineage>
        <taxon>Eukaryota</taxon>
        <taxon>Viridiplantae</taxon>
        <taxon>Streptophyta</taxon>
        <taxon>Embryophyta</taxon>
        <taxon>Tracheophyta</taxon>
        <taxon>Spermatophyta</taxon>
        <taxon>Magnoliopsida</taxon>
        <taxon>eudicotyledons</taxon>
        <taxon>Gunneridae</taxon>
        <taxon>Pentapetalae</taxon>
        <taxon>rosids</taxon>
        <taxon>Vitales</taxon>
        <taxon>Vitaceae</taxon>
        <taxon>Viteae</taxon>
        <taxon>Vitis</taxon>
    </lineage>
</organism>
<evidence type="ECO:0000259" key="10">
    <source>
        <dbReference type="Pfam" id="PF17919"/>
    </source>
</evidence>
<dbReference type="Pfam" id="PF17919">
    <property type="entry name" value="RT_RNaseH_2"/>
    <property type="match status" value="1"/>
</dbReference>
<keyword evidence="5" id="KW-0378">Hydrolase</keyword>
<sequence length="1130" mass="128554">MLTWDSLEQRLRQLRTLNRAITWENFDGVPVASLPAKFKMPEIERYTGINCPRIHLRLYRVLETVAFNTVINISRRELEALRQRPEESVTSFISRWREKISQVIDRSPCMYRGGYTRGLWSESSPSNSKGKKPLGRQRLGDVGVIGSAAQPCYVAQFVVRPTTSYPIPKTQQTSAPFALEDTKAVFTTPPQPVPPLFSMDRHCAYHQGPGHETNCCTTLRHAIQDLIDQGVAHLGQPSVTTNPLPAHTTHDESESEPIVSDEIYEIGKVILSHRMSTPFRLVPEVASVQAATVESSIFPHYSVRTPFVFIPDVDEVQTPYVDVSQTPYVDDAHTPNVQARAIHSSLHQKVKFIHDGQIVTVQFVGDMFISFEPALQINHSDDDLFLAGFTFDEVQTLEMKDFCLDFVAMLFDQHDSTVVLNMMKNISYLPDMGLGRRQHEPSEFMAIPDHNVSFGLGFIPIKLQLSDGVPSISTSALVAPSAPDRISLMTLYFPDEIDKHGTFAEIGDILELASPFDLFGVSAIEVEGVSDFVDPPLSFDVLSGFLSCFDDVHDSSFMDLSIFEEFHLPQETLSVVDFGAVDQPMELRIGLDWIYLQMRGMATPSCSDCIWMFLHGPMRTCEKRDSKAAQRGILSMVEYPEWLANVVHVPKKDGKVRVCVDFRDLNKAEYSKILMALEDMEKTSFITEWRVTSGKLLGYMVSERGIKVDPDRSESSLTCLHRGQRERKSQPTVWDDQCQCAFERIREYLLSPLVLVPPIPGRPLLLYISVSDVDLGCMLAQLDDSRYCLALVWATRRLRHYMTDIPMHLISRLDPLRYLFDRPALIGRLMRWLVLLTEFDIHYVTQKSIRWSIVAYHLASLPISDGRAIDDDFPYEDVATVTSLSGWRMYFDGTTNHSEYGIGVLLISPHGDHIPRSIRLAFSDQHPATNNIIEYEACILGLETALELRIRQMEVFGDSNLVLRQIQGHWKIRDTEFDDGLPWYHDIYQFLRLDAYPEASTTKDKRALRQLAAPICDMWRDIIQMISRWDMPRVPDTRGPHSHATFRVICIDFTMAIFQYEVLTSLEDFAEVSNGHEFILVAIDYFTKWVEAVSYARLTSSGVASFIISHIICCYGVPHELIRIEKYISE</sequence>
<evidence type="ECO:0000256" key="7">
    <source>
        <dbReference type="SAM" id="MobiDB-lite"/>
    </source>
</evidence>
<accession>A0A438JAG7</accession>
<dbReference type="Pfam" id="PF17917">
    <property type="entry name" value="RT_RNaseH"/>
    <property type="match status" value="1"/>
</dbReference>
<evidence type="ECO:0000256" key="4">
    <source>
        <dbReference type="ARBA" id="ARBA00022759"/>
    </source>
</evidence>
<keyword evidence="1" id="KW-0808">Transferase</keyword>
<keyword evidence="3" id="KW-0540">Nuclease</keyword>
<dbReference type="InterPro" id="IPR036397">
    <property type="entry name" value="RNaseH_sf"/>
</dbReference>
<evidence type="ECO:0000256" key="2">
    <source>
        <dbReference type="ARBA" id="ARBA00022695"/>
    </source>
</evidence>
<evidence type="ECO:0000256" key="6">
    <source>
        <dbReference type="ARBA" id="ARBA00022918"/>
    </source>
</evidence>
<gene>
    <name evidence="11" type="ORF">CK203_023919</name>
</gene>
<dbReference type="InterPro" id="IPR041373">
    <property type="entry name" value="RT_RNaseH"/>
</dbReference>
<proteinExistence type="predicted"/>
<feature type="domain" description="RNase H type-1" evidence="8">
    <location>
        <begin position="892"/>
        <end position="973"/>
    </location>
</feature>